<reference evidence="5" key="2">
    <citation type="submission" date="2023-03" db="EMBL/GenBank/DDBJ databases">
        <authorList>
            <person name="Inwood S.N."/>
            <person name="Skelly J.G."/>
            <person name="Guhlin J."/>
            <person name="Harrop T.W.R."/>
            <person name="Goldson S.G."/>
            <person name="Dearden P.K."/>
        </authorList>
    </citation>
    <scope>NUCLEOTIDE SEQUENCE</scope>
    <source>
        <strain evidence="5">Lincoln</strain>
        <tissue evidence="5">Whole body</tissue>
    </source>
</reference>
<evidence type="ECO:0000256" key="3">
    <source>
        <dbReference type="ARBA" id="ARBA00015651"/>
    </source>
</evidence>
<gene>
    <name evidence="5" type="ORF">PV327_004255</name>
</gene>
<dbReference type="InterPro" id="IPR029204">
    <property type="entry name" value="CNRIP1"/>
</dbReference>
<comment type="subunit">
    <text evidence="4">Interacts with the cannabinoid receptor CNR1 (via C-terminus). Does not interact with cannabinoid receptor CNR2.</text>
</comment>
<evidence type="ECO:0000313" key="6">
    <source>
        <dbReference type="Proteomes" id="UP001168972"/>
    </source>
</evidence>
<comment type="function">
    <text evidence="1">Suppresses cannabinoid receptor CNR1-mediated tonic inhibition of voltage-gated calcium channels.</text>
</comment>
<evidence type="ECO:0000256" key="2">
    <source>
        <dbReference type="ARBA" id="ARBA00007288"/>
    </source>
</evidence>
<dbReference type="Proteomes" id="UP001168972">
    <property type="component" value="Unassembled WGS sequence"/>
</dbReference>
<proteinExistence type="inferred from homology"/>
<sequence length="166" mass="19171">MGSDINFRVTLSIRKEPEFCPVYCKMEHSPKFPQQKTVKLSCDAIYRFDISFKPPQSLEVLSIDGKQIEAVERLRDGIACAYSAYFNTKDVQPCARGQREELPIIIKINSSGYLSTCLQIKYYKSDNRSHYEWGALLHCIELDCSCTDYQNIIVNKETYRKFGVET</sequence>
<dbReference type="PANTHER" id="PTHR31952:SF1">
    <property type="entry name" value="CB1 CANNABINOID RECEPTOR-INTERACTING PROTEIN 1"/>
    <property type="match status" value="1"/>
</dbReference>
<evidence type="ECO:0000313" key="5">
    <source>
        <dbReference type="EMBL" id="KAK0166768.1"/>
    </source>
</evidence>
<reference evidence="5" key="1">
    <citation type="journal article" date="2023" name="bioRxiv">
        <title>Scaffold-level genome assemblies of two parasitoid biocontrol wasps reveal the parthenogenesis mechanism and an associated novel virus.</title>
        <authorList>
            <person name="Inwood S."/>
            <person name="Skelly J."/>
            <person name="Guhlin J."/>
            <person name="Harrop T."/>
            <person name="Goldson S."/>
            <person name="Dearden P."/>
        </authorList>
    </citation>
    <scope>NUCLEOTIDE SEQUENCE</scope>
    <source>
        <strain evidence="5">Lincoln</strain>
        <tissue evidence="5">Whole body</tissue>
    </source>
</reference>
<dbReference type="Pfam" id="PF15043">
    <property type="entry name" value="CNRIP1"/>
    <property type="match status" value="1"/>
</dbReference>
<keyword evidence="6" id="KW-1185">Reference proteome</keyword>
<dbReference type="AlphaFoldDB" id="A0AA39FC62"/>
<dbReference type="GO" id="GO:0005886">
    <property type="term" value="C:plasma membrane"/>
    <property type="evidence" value="ECO:0007669"/>
    <property type="project" value="TreeGrafter"/>
</dbReference>
<evidence type="ECO:0000256" key="1">
    <source>
        <dbReference type="ARBA" id="ARBA00003884"/>
    </source>
</evidence>
<evidence type="ECO:0000256" key="4">
    <source>
        <dbReference type="ARBA" id="ARBA00026030"/>
    </source>
</evidence>
<dbReference type="GO" id="GO:0031718">
    <property type="term" value="F:type 1 cannabinoid receptor binding"/>
    <property type="evidence" value="ECO:0007669"/>
    <property type="project" value="TreeGrafter"/>
</dbReference>
<accession>A0AA39FC62</accession>
<protein>
    <recommendedName>
        <fullName evidence="3">CB1 cannabinoid receptor-interacting protein 1</fullName>
    </recommendedName>
</protein>
<name>A0AA39FC62_MICHY</name>
<comment type="caution">
    <text evidence="5">The sequence shown here is derived from an EMBL/GenBank/DDBJ whole genome shotgun (WGS) entry which is preliminary data.</text>
</comment>
<dbReference type="EMBL" id="JAQQBR010001832">
    <property type="protein sequence ID" value="KAK0166768.1"/>
    <property type="molecule type" value="Genomic_DNA"/>
</dbReference>
<dbReference type="PANTHER" id="PTHR31952">
    <property type="entry name" value="CB1 CANNABINOID RECEPTOR-INTERACTING PROTEIN 1"/>
    <property type="match status" value="1"/>
</dbReference>
<organism evidence="5 6">
    <name type="scientific">Microctonus hyperodae</name>
    <name type="common">Parasitoid wasp</name>
    <dbReference type="NCBI Taxonomy" id="165561"/>
    <lineage>
        <taxon>Eukaryota</taxon>
        <taxon>Metazoa</taxon>
        <taxon>Ecdysozoa</taxon>
        <taxon>Arthropoda</taxon>
        <taxon>Hexapoda</taxon>
        <taxon>Insecta</taxon>
        <taxon>Pterygota</taxon>
        <taxon>Neoptera</taxon>
        <taxon>Endopterygota</taxon>
        <taxon>Hymenoptera</taxon>
        <taxon>Apocrita</taxon>
        <taxon>Ichneumonoidea</taxon>
        <taxon>Braconidae</taxon>
        <taxon>Euphorinae</taxon>
        <taxon>Microctonus</taxon>
    </lineage>
</organism>
<comment type="similarity">
    <text evidence="2">Belongs to the CNRIP family.</text>
</comment>